<dbReference type="InterPro" id="IPR012967">
    <property type="entry name" value="COMT_dimerisation"/>
</dbReference>
<evidence type="ECO:0000256" key="1">
    <source>
        <dbReference type="ARBA" id="ARBA00022603"/>
    </source>
</evidence>
<reference evidence="6 7" key="1">
    <citation type="submission" date="2013-03" db="EMBL/GenBank/DDBJ databases">
        <title>The Genome Sequence of Cladophialophora psammophila CBS 110553.</title>
        <authorList>
            <consortium name="The Broad Institute Genomics Platform"/>
            <person name="Cuomo C."/>
            <person name="de Hoog S."/>
            <person name="Gorbushina A."/>
            <person name="Walker B."/>
            <person name="Young S.K."/>
            <person name="Zeng Q."/>
            <person name="Gargeya S."/>
            <person name="Fitzgerald M."/>
            <person name="Haas B."/>
            <person name="Abouelleil A."/>
            <person name="Allen A.W."/>
            <person name="Alvarado L."/>
            <person name="Arachchi H.M."/>
            <person name="Berlin A.M."/>
            <person name="Chapman S.B."/>
            <person name="Gainer-Dewar J."/>
            <person name="Goldberg J."/>
            <person name="Griggs A."/>
            <person name="Gujja S."/>
            <person name="Hansen M."/>
            <person name="Howarth C."/>
            <person name="Imamovic A."/>
            <person name="Ireland A."/>
            <person name="Larimer J."/>
            <person name="McCowan C."/>
            <person name="Murphy C."/>
            <person name="Pearson M."/>
            <person name="Poon T.W."/>
            <person name="Priest M."/>
            <person name="Roberts A."/>
            <person name="Saif S."/>
            <person name="Shea T."/>
            <person name="Sisk P."/>
            <person name="Sykes S."/>
            <person name="Wortman J."/>
            <person name="Nusbaum C."/>
            <person name="Birren B."/>
        </authorList>
    </citation>
    <scope>NUCLEOTIDE SEQUENCE [LARGE SCALE GENOMIC DNA]</scope>
    <source>
        <strain evidence="6 7">CBS 110553</strain>
    </source>
</reference>
<sequence length="447" mass="48731">MSLLQQLIASIQQNVQKYEAAIAASGLPQPHLWEAEPYALDDPEKAANAEAYQYMNKILADTRAIEAIVTPSRYKVIDTAYGAIRGAAVDTAATLGVSDAIEKHGGSATLDQLSQTLNVNKNKLGRLIRLLAADFIYTETSHNTFENTRHSVALLKKTGAEFFLSLSAEENAIAATGLYKDLTAPDTRDSFDAAKSAFSRVYLHKDQSFLEYMMSPDGAAIAAKVGAGVVPWLNRVTRGGLLHDYPWKDLSGITVVDVGAAPGDSGYDVLRLNHNIKWIFQDLAAGIGMLKATIPEDMQGRVQSGQISFVIQDWYEANQSQGELWYLRGVLRELDDDKALIVLKRCAEGLRKTPGAKLVINEILCTCPYYKPSAQGSPAVPSVSIPSPQTPLSDSGNLMSTSAVLFFGGKERSFEEMEGLLNQAGLQIQKLYVLRTFTSMLECVLKS</sequence>
<evidence type="ECO:0000313" key="7">
    <source>
        <dbReference type="Proteomes" id="UP000019471"/>
    </source>
</evidence>
<evidence type="ECO:0000256" key="2">
    <source>
        <dbReference type="ARBA" id="ARBA00022679"/>
    </source>
</evidence>
<protein>
    <submittedName>
        <fullName evidence="6">Uncharacterized protein</fullName>
    </submittedName>
</protein>
<dbReference type="eggNOG" id="KOG3178">
    <property type="taxonomic scope" value="Eukaryota"/>
</dbReference>
<keyword evidence="7" id="KW-1185">Reference proteome</keyword>
<dbReference type="SUPFAM" id="SSF46785">
    <property type="entry name" value="Winged helix' DNA-binding domain"/>
    <property type="match status" value="1"/>
</dbReference>
<accession>W9VMP2</accession>
<dbReference type="GeneID" id="19198048"/>
<evidence type="ECO:0000313" key="6">
    <source>
        <dbReference type="EMBL" id="EXJ53376.1"/>
    </source>
</evidence>
<evidence type="ECO:0000256" key="3">
    <source>
        <dbReference type="ARBA" id="ARBA00022691"/>
    </source>
</evidence>
<gene>
    <name evidence="6" type="ORF">A1O5_13365</name>
</gene>
<organism evidence="6 7">
    <name type="scientific">Cladophialophora psammophila CBS 110553</name>
    <dbReference type="NCBI Taxonomy" id="1182543"/>
    <lineage>
        <taxon>Eukaryota</taxon>
        <taxon>Fungi</taxon>
        <taxon>Dikarya</taxon>
        <taxon>Ascomycota</taxon>
        <taxon>Pezizomycotina</taxon>
        <taxon>Eurotiomycetes</taxon>
        <taxon>Chaetothyriomycetidae</taxon>
        <taxon>Chaetothyriales</taxon>
        <taxon>Herpotrichiellaceae</taxon>
        <taxon>Cladophialophora</taxon>
    </lineage>
</organism>
<dbReference type="InterPro" id="IPR029063">
    <property type="entry name" value="SAM-dependent_MTases_sf"/>
</dbReference>
<dbReference type="GO" id="GO:0046983">
    <property type="term" value="F:protein dimerization activity"/>
    <property type="evidence" value="ECO:0007669"/>
    <property type="project" value="InterPro"/>
</dbReference>
<dbReference type="GO" id="GO:0032259">
    <property type="term" value="P:methylation"/>
    <property type="evidence" value="ECO:0007669"/>
    <property type="project" value="UniProtKB-KW"/>
</dbReference>
<keyword evidence="1" id="KW-0489">Methyltransferase</keyword>
<dbReference type="Pfam" id="PF00891">
    <property type="entry name" value="Methyltransf_2"/>
    <property type="match status" value="1"/>
</dbReference>
<dbReference type="InterPro" id="IPR016461">
    <property type="entry name" value="COMT-like"/>
</dbReference>
<dbReference type="GO" id="GO:0008171">
    <property type="term" value="F:O-methyltransferase activity"/>
    <property type="evidence" value="ECO:0007669"/>
    <property type="project" value="InterPro"/>
</dbReference>
<dbReference type="PANTHER" id="PTHR43712">
    <property type="entry name" value="PUTATIVE (AFU_ORTHOLOGUE AFUA_4G14580)-RELATED"/>
    <property type="match status" value="1"/>
</dbReference>
<evidence type="ECO:0000259" key="4">
    <source>
        <dbReference type="Pfam" id="PF00891"/>
    </source>
</evidence>
<name>W9VMP2_9EURO</name>
<dbReference type="PANTHER" id="PTHR43712:SF2">
    <property type="entry name" value="O-METHYLTRANSFERASE CICE"/>
    <property type="match status" value="1"/>
</dbReference>
<dbReference type="InterPro" id="IPR036390">
    <property type="entry name" value="WH_DNA-bd_sf"/>
</dbReference>
<dbReference type="Gene3D" id="3.40.50.150">
    <property type="entry name" value="Vaccinia Virus protein VP39"/>
    <property type="match status" value="1"/>
</dbReference>
<dbReference type="EMBL" id="AMGX01000048">
    <property type="protein sequence ID" value="EXJ53376.1"/>
    <property type="molecule type" value="Genomic_DNA"/>
</dbReference>
<feature type="domain" description="O-methyltransferase dimerisation" evidence="5">
    <location>
        <begin position="79"/>
        <end position="156"/>
    </location>
</feature>
<dbReference type="Pfam" id="PF08100">
    <property type="entry name" value="Dimerisation"/>
    <property type="match status" value="1"/>
</dbReference>
<dbReference type="AlphaFoldDB" id="W9VMP2"/>
<dbReference type="HOGENOM" id="CLU_005533_0_5_1"/>
<dbReference type="Proteomes" id="UP000019471">
    <property type="component" value="Unassembled WGS sequence"/>
</dbReference>
<dbReference type="SUPFAM" id="SSF53335">
    <property type="entry name" value="S-adenosyl-L-methionine-dependent methyltransferases"/>
    <property type="match status" value="1"/>
</dbReference>
<dbReference type="RefSeq" id="XP_007752121.1">
    <property type="nucleotide sequence ID" value="XM_007753931.1"/>
</dbReference>
<proteinExistence type="predicted"/>
<dbReference type="InterPro" id="IPR001077">
    <property type="entry name" value="COMT_C"/>
</dbReference>
<dbReference type="STRING" id="1182543.W9VMP2"/>
<dbReference type="InterPro" id="IPR036388">
    <property type="entry name" value="WH-like_DNA-bd_sf"/>
</dbReference>
<evidence type="ECO:0000259" key="5">
    <source>
        <dbReference type="Pfam" id="PF08100"/>
    </source>
</evidence>
<feature type="domain" description="O-methyltransferase C-terminal" evidence="4">
    <location>
        <begin position="249"/>
        <end position="425"/>
    </location>
</feature>
<dbReference type="OrthoDB" id="1606438at2759"/>
<keyword evidence="2" id="KW-0808">Transferase</keyword>
<comment type="caution">
    <text evidence="6">The sequence shown here is derived from an EMBL/GenBank/DDBJ whole genome shotgun (WGS) entry which is preliminary data.</text>
</comment>
<dbReference type="Gene3D" id="1.10.10.10">
    <property type="entry name" value="Winged helix-like DNA-binding domain superfamily/Winged helix DNA-binding domain"/>
    <property type="match status" value="1"/>
</dbReference>
<dbReference type="PROSITE" id="PS51683">
    <property type="entry name" value="SAM_OMT_II"/>
    <property type="match status" value="1"/>
</dbReference>
<keyword evidence="3" id="KW-0949">S-adenosyl-L-methionine</keyword>